<organism evidence="1 2">
    <name type="scientific">Eumeta variegata</name>
    <name type="common">Bagworm moth</name>
    <name type="synonym">Eumeta japonica</name>
    <dbReference type="NCBI Taxonomy" id="151549"/>
    <lineage>
        <taxon>Eukaryota</taxon>
        <taxon>Metazoa</taxon>
        <taxon>Ecdysozoa</taxon>
        <taxon>Arthropoda</taxon>
        <taxon>Hexapoda</taxon>
        <taxon>Insecta</taxon>
        <taxon>Pterygota</taxon>
        <taxon>Neoptera</taxon>
        <taxon>Endopterygota</taxon>
        <taxon>Lepidoptera</taxon>
        <taxon>Glossata</taxon>
        <taxon>Ditrysia</taxon>
        <taxon>Tineoidea</taxon>
        <taxon>Psychidae</taxon>
        <taxon>Oiketicinae</taxon>
        <taxon>Eumeta</taxon>
    </lineage>
</organism>
<name>A0A4C1TMJ6_EUMVA</name>
<sequence>MSLSEQELYTRLWLAFYDEAPSLATVYNWFNEFKRGRINLTNDLREGHPSAATTEDNTSAVRLMIETDNKVTDHQVWTSLGIGISQEHKIVHEHSVVRKLCVHWCRKMMQRFAGGDSNAVHDIVYRLSDCIGGSLGALWRPRRGLDPNGAPTGLPTSCLTGRLT</sequence>
<dbReference type="OrthoDB" id="10017160at2759"/>
<dbReference type="AlphaFoldDB" id="A0A4C1TMJ6"/>
<evidence type="ECO:0008006" key="3">
    <source>
        <dbReference type="Google" id="ProtNLM"/>
    </source>
</evidence>
<protein>
    <recommendedName>
        <fullName evidence="3">Mos1 transposase HTH domain-containing protein</fullName>
    </recommendedName>
</protein>
<comment type="caution">
    <text evidence="1">The sequence shown here is derived from an EMBL/GenBank/DDBJ whole genome shotgun (WGS) entry which is preliminary data.</text>
</comment>
<dbReference type="STRING" id="151549.A0A4C1TMJ6"/>
<dbReference type="PANTHER" id="PTHR46060">
    <property type="entry name" value="MARINER MOS1 TRANSPOSASE-LIKE PROTEIN"/>
    <property type="match status" value="1"/>
</dbReference>
<proteinExistence type="predicted"/>
<dbReference type="PANTHER" id="PTHR46060:SF1">
    <property type="entry name" value="MARINER MOS1 TRANSPOSASE-LIKE PROTEIN"/>
    <property type="match status" value="1"/>
</dbReference>
<gene>
    <name evidence="1" type="ORF">EVAR_93498_1</name>
</gene>
<accession>A0A4C1TMJ6</accession>
<evidence type="ECO:0000313" key="1">
    <source>
        <dbReference type="EMBL" id="GBP14628.1"/>
    </source>
</evidence>
<evidence type="ECO:0000313" key="2">
    <source>
        <dbReference type="Proteomes" id="UP000299102"/>
    </source>
</evidence>
<reference evidence="1 2" key="1">
    <citation type="journal article" date="2019" name="Commun. Biol.">
        <title>The bagworm genome reveals a unique fibroin gene that provides high tensile strength.</title>
        <authorList>
            <person name="Kono N."/>
            <person name="Nakamura H."/>
            <person name="Ohtoshi R."/>
            <person name="Tomita M."/>
            <person name="Numata K."/>
            <person name="Arakawa K."/>
        </authorList>
    </citation>
    <scope>NUCLEOTIDE SEQUENCE [LARGE SCALE GENOMIC DNA]</scope>
</reference>
<keyword evidence="2" id="KW-1185">Reference proteome</keyword>
<dbReference type="EMBL" id="BGZK01000065">
    <property type="protein sequence ID" value="GBP14628.1"/>
    <property type="molecule type" value="Genomic_DNA"/>
</dbReference>
<dbReference type="InterPro" id="IPR052709">
    <property type="entry name" value="Transposase-MT_Hybrid"/>
</dbReference>
<dbReference type="Proteomes" id="UP000299102">
    <property type="component" value="Unassembled WGS sequence"/>
</dbReference>